<dbReference type="EMBL" id="FXUI01000011">
    <property type="protein sequence ID" value="SMP78515.1"/>
    <property type="molecule type" value="Genomic_DNA"/>
</dbReference>
<evidence type="ECO:0000313" key="2">
    <source>
        <dbReference type="Proteomes" id="UP001157910"/>
    </source>
</evidence>
<reference evidence="1 2" key="1">
    <citation type="submission" date="2017-05" db="EMBL/GenBank/DDBJ databases">
        <authorList>
            <person name="Varghese N."/>
            <person name="Submissions S."/>
        </authorList>
    </citation>
    <scope>NUCLEOTIDE SEQUENCE [LARGE SCALE GENOMIC DNA]</scope>
    <source>
        <strain evidence="1 2">SM16</strain>
    </source>
</reference>
<sequence length="335" mass="35526">MKLLHHRPKVPNFGDDLNAILWPALVPSLLGALSQEAGDDSAFVGIGTIVGIDPGDAQCLHVFSSGVGYTSVDAWIGRSVEYHCVRGPFSARVLGLPDSASLTDGAILTPLMSEFHLSASTARAGTIVIPHFETVAFPGWPAAAKMAGFDLVDPRQAPAVVISRIAQAKLVLTESLYGAILADAFGVPWRPFAVSRNFSKAKWADWAGSLNLRVAVAVVPPPDAVTLLRYGKPPEPFGTFFPLDLETACREFHSRIAPPRSQGWMKTAGKGVLGRLPAARKLIGFSAARTAEALTKLAEGAPLLSDPAKREDLRSAMLARLDALAKRHGASLAVA</sequence>
<name>A0ABY1QTD9_9SPHN</name>
<dbReference type="Proteomes" id="UP001157910">
    <property type="component" value="Unassembled WGS sequence"/>
</dbReference>
<organism evidence="1 2">
    <name type="scientific">Novosphingobium panipatense</name>
    <dbReference type="NCBI Taxonomy" id="428991"/>
    <lineage>
        <taxon>Bacteria</taxon>
        <taxon>Pseudomonadati</taxon>
        <taxon>Pseudomonadota</taxon>
        <taxon>Alphaproteobacteria</taxon>
        <taxon>Sphingomonadales</taxon>
        <taxon>Sphingomonadaceae</taxon>
        <taxon>Novosphingobium</taxon>
    </lineage>
</organism>
<proteinExistence type="predicted"/>
<keyword evidence="2" id="KW-1185">Reference proteome</keyword>
<protein>
    <submittedName>
        <fullName evidence="1">Succinoglycan biosynthesis protein ExoV</fullName>
    </submittedName>
</protein>
<evidence type="ECO:0000313" key="1">
    <source>
        <dbReference type="EMBL" id="SMP78515.1"/>
    </source>
</evidence>
<gene>
    <name evidence="1" type="ORF">SAMN06296065_11138</name>
</gene>
<accession>A0ABY1QTD9</accession>
<comment type="caution">
    <text evidence="1">The sequence shown here is derived from an EMBL/GenBank/DDBJ whole genome shotgun (WGS) entry which is preliminary data.</text>
</comment>